<dbReference type="EMBL" id="JAANIT010000895">
    <property type="protein sequence ID" value="KAG1543677.1"/>
    <property type="molecule type" value="Genomic_DNA"/>
</dbReference>
<evidence type="ECO:0000313" key="2">
    <source>
        <dbReference type="Proteomes" id="UP000717996"/>
    </source>
</evidence>
<comment type="caution">
    <text evidence="1">The sequence shown here is derived from an EMBL/GenBank/DDBJ whole genome shotgun (WGS) entry which is preliminary data.</text>
</comment>
<proteinExistence type="predicted"/>
<accession>A0A9P7CB05</accession>
<evidence type="ECO:0000313" key="1">
    <source>
        <dbReference type="EMBL" id="KAG1543677.1"/>
    </source>
</evidence>
<protein>
    <submittedName>
        <fullName evidence="1">Uncharacterized protein</fullName>
    </submittedName>
</protein>
<dbReference type="AlphaFoldDB" id="A0A9P7CB05"/>
<dbReference type="OrthoDB" id="2283569at2759"/>
<gene>
    <name evidence="1" type="ORF">G6F51_006527</name>
</gene>
<organism evidence="1 2">
    <name type="scientific">Rhizopus oryzae</name>
    <name type="common">Mucormycosis agent</name>
    <name type="synonym">Rhizopus arrhizus var. delemar</name>
    <dbReference type="NCBI Taxonomy" id="64495"/>
    <lineage>
        <taxon>Eukaryota</taxon>
        <taxon>Fungi</taxon>
        <taxon>Fungi incertae sedis</taxon>
        <taxon>Mucoromycota</taxon>
        <taxon>Mucoromycotina</taxon>
        <taxon>Mucoromycetes</taxon>
        <taxon>Mucorales</taxon>
        <taxon>Mucorineae</taxon>
        <taxon>Rhizopodaceae</taxon>
        <taxon>Rhizopus</taxon>
    </lineage>
</organism>
<name>A0A9P7CB05_RHIOR</name>
<sequence length="110" mass="12287">MDIVDEKSNPFALKQLVNLDSYLEESTNFPTNDKHVGQSKEGMGTTMKISAELLTKAAALKQTSMKALLVSGGKNMENKTNTQNRPKLQLQEEHKQCLIELYKDDPGAYI</sequence>
<reference evidence="1" key="1">
    <citation type="journal article" date="2020" name="Microb. Genom.">
        <title>Genetic diversity of clinical and environmental Mucorales isolates obtained from an investigation of mucormycosis cases among solid organ transplant recipients.</title>
        <authorList>
            <person name="Nguyen M.H."/>
            <person name="Kaul D."/>
            <person name="Muto C."/>
            <person name="Cheng S.J."/>
            <person name="Richter R.A."/>
            <person name="Bruno V.M."/>
            <person name="Liu G."/>
            <person name="Beyhan S."/>
            <person name="Sundermann A.J."/>
            <person name="Mounaud S."/>
            <person name="Pasculle A.W."/>
            <person name="Nierman W.C."/>
            <person name="Driscoll E."/>
            <person name="Cumbie R."/>
            <person name="Clancy C.J."/>
            <person name="Dupont C.L."/>
        </authorList>
    </citation>
    <scope>NUCLEOTIDE SEQUENCE</scope>
    <source>
        <strain evidence="1">GL16</strain>
    </source>
</reference>
<dbReference type="Proteomes" id="UP000717996">
    <property type="component" value="Unassembled WGS sequence"/>
</dbReference>